<name>A0A914RRW6_PAREQ</name>
<dbReference type="Proteomes" id="UP000887564">
    <property type="component" value="Unplaced"/>
</dbReference>
<dbReference type="InterPro" id="IPR036116">
    <property type="entry name" value="FN3_sf"/>
</dbReference>
<keyword evidence="1" id="KW-1185">Reference proteome</keyword>
<dbReference type="InterPro" id="IPR013783">
    <property type="entry name" value="Ig-like_fold"/>
</dbReference>
<reference evidence="2" key="1">
    <citation type="submission" date="2022-11" db="UniProtKB">
        <authorList>
            <consortium name="WormBaseParasite"/>
        </authorList>
    </citation>
    <scope>IDENTIFICATION</scope>
</reference>
<accession>A0A914RRW6</accession>
<dbReference type="WBParaSite" id="PEQ_0000757301-mRNA-1">
    <property type="protein sequence ID" value="PEQ_0000757301-mRNA-1"/>
    <property type="gene ID" value="PEQ_0000757301"/>
</dbReference>
<protein>
    <submittedName>
        <fullName evidence="2">Fibronectin type-III domain-containing protein</fullName>
    </submittedName>
</protein>
<dbReference type="CDD" id="cd00063">
    <property type="entry name" value="FN3"/>
    <property type="match status" value="1"/>
</dbReference>
<sequence length="102" mass="11234">LEWDPPIRPNGDITHYVVKWQPFTGDSSAVAGHVCDDKAVEARSSCVKAKQKREAAVAIFIRSVDVMRAERSGSVDISAEEMEKNGEAAFENAVQNLVFVQQ</sequence>
<evidence type="ECO:0000313" key="2">
    <source>
        <dbReference type="WBParaSite" id="PEQ_0000757301-mRNA-1"/>
    </source>
</evidence>
<evidence type="ECO:0000313" key="1">
    <source>
        <dbReference type="Proteomes" id="UP000887564"/>
    </source>
</evidence>
<proteinExistence type="predicted"/>
<dbReference type="Gene3D" id="2.60.40.10">
    <property type="entry name" value="Immunoglobulins"/>
    <property type="match status" value="1"/>
</dbReference>
<organism evidence="1 2">
    <name type="scientific">Parascaris equorum</name>
    <name type="common">Equine roundworm</name>
    <dbReference type="NCBI Taxonomy" id="6256"/>
    <lineage>
        <taxon>Eukaryota</taxon>
        <taxon>Metazoa</taxon>
        <taxon>Ecdysozoa</taxon>
        <taxon>Nematoda</taxon>
        <taxon>Chromadorea</taxon>
        <taxon>Rhabditida</taxon>
        <taxon>Spirurina</taxon>
        <taxon>Ascaridomorpha</taxon>
        <taxon>Ascaridoidea</taxon>
        <taxon>Ascarididae</taxon>
        <taxon>Parascaris</taxon>
    </lineage>
</organism>
<dbReference type="SUPFAM" id="SSF49265">
    <property type="entry name" value="Fibronectin type III"/>
    <property type="match status" value="1"/>
</dbReference>
<dbReference type="InterPro" id="IPR003961">
    <property type="entry name" value="FN3_dom"/>
</dbReference>
<dbReference type="AlphaFoldDB" id="A0A914RRW6"/>